<comment type="subcellular location">
    <subcellularLocation>
        <location evidence="1">Membrane</location>
    </subcellularLocation>
</comment>
<dbReference type="GO" id="GO:0016491">
    <property type="term" value="F:oxidoreductase activity"/>
    <property type="evidence" value="ECO:0007669"/>
    <property type="project" value="InterPro"/>
</dbReference>
<reference evidence="7" key="1">
    <citation type="journal article" date="2020" name="Fungal Divers.">
        <title>Resolving the Mortierellaceae phylogeny through synthesis of multi-gene phylogenetics and phylogenomics.</title>
        <authorList>
            <person name="Vandepol N."/>
            <person name="Liber J."/>
            <person name="Desiro A."/>
            <person name="Na H."/>
            <person name="Kennedy M."/>
            <person name="Barry K."/>
            <person name="Grigoriev I.V."/>
            <person name="Miller A.N."/>
            <person name="O'Donnell K."/>
            <person name="Stajich J.E."/>
            <person name="Bonito G."/>
        </authorList>
    </citation>
    <scope>NUCLEOTIDE SEQUENCE</scope>
    <source>
        <strain evidence="7">NRRL 2769</strain>
    </source>
</reference>
<dbReference type="EMBL" id="JAAAID010000524">
    <property type="protein sequence ID" value="KAG0016545.1"/>
    <property type="molecule type" value="Genomic_DNA"/>
</dbReference>
<organism evidence="7 8">
    <name type="scientific">Entomortierella chlamydospora</name>
    <dbReference type="NCBI Taxonomy" id="101097"/>
    <lineage>
        <taxon>Eukaryota</taxon>
        <taxon>Fungi</taxon>
        <taxon>Fungi incertae sedis</taxon>
        <taxon>Mucoromycota</taxon>
        <taxon>Mortierellomycotina</taxon>
        <taxon>Mortierellomycetes</taxon>
        <taxon>Mortierellales</taxon>
        <taxon>Mortierellaceae</taxon>
        <taxon>Entomortierella</taxon>
    </lineage>
</organism>
<sequence>MTHIESYWLSLFKDRDEALVTLLLLFISHEVIYFARCIPYWIADMMPSMQKYKIQQKTIQNTAKNQWKVFRYVLISHLFLELPMIVGFHPIAVSFGMAISAVPFPPLSKMIYQIFFFFVFEDFFHYWAHRAFHYGPLYKHIHKLHHEWSAPFGLAAEYAHPVEVIVLGIGTIGGPLLWCYFTHDLHLFTTMTWMTLRLFQAVEAHSGYDFPWSTHNWLPFWSGSEHHDYHHMAFTNNYSTSFRWWDHIFGTNKKYLAYKEKQRSQKMAMAKKEL</sequence>
<comment type="caution">
    <text evidence="7">The sequence shown here is derived from an EMBL/GenBank/DDBJ whole genome shotgun (WGS) entry which is preliminary data.</text>
</comment>
<dbReference type="OrthoDB" id="1658724at2759"/>
<dbReference type="InterPro" id="IPR050307">
    <property type="entry name" value="Sterol_Desaturase_Related"/>
</dbReference>
<evidence type="ECO:0000256" key="1">
    <source>
        <dbReference type="ARBA" id="ARBA00004370"/>
    </source>
</evidence>
<feature type="transmembrane region" description="Helical" evidence="5">
    <location>
        <begin position="78"/>
        <end position="104"/>
    </location>
</feature>
<evidence type="ECO:0000313" key="7">
    <source>
        <dbReference type="EMBL" id="KAG0016545.1"/>
    </source>
</evidence>
<keyword evidence="4 5" id="KW-0472">Membrane</keyword>
<protein>
    <submittedName>
        <fullName evidence="7">C-4 sterol methyl oxidase</fullName>
    </submittedName>
</protein>
<feature type="transmembrane region" description="Helical" evidence="5">
    <location>
        <begin position="110"/>
        <end position="128"/>
    </location>
</feature>
<dbReference type="GO" id="GO:0005506">
    <property type="term" value="F:iron ion binding"/>
    <property type="evidence" value="ECO:0007669"/>
    <property type="project" value="InterPro"/>
</dbReference>
<keyword evidence="3 5" id="KW-1133">Transmembrane helix</keyword>
<feature type="transmembrane region" description="Helical" evidence="5">
    <location>
        <begin position="20"/>
        <end position="43"/>
    </location>
</feature>
<dbReference type="PANTHER" id="PTHR11863">
    <property type="entry name" value="STEROL DESATURASE"/>
    <property type="match status" value="1"/>
</dbReference>
<gene>
    <name evidence="7" type="primary">ERG25_1</name>
    <name evidence="7" type="ORF">BGZ80_009139</name>
</gene>
<dbReference type="GO" id="GO:0008610">
    <property type="term" value="P:lipid biosynthetic process"/>
    <property type="evidence" value="ECO:0007669"/>
    <property type="project" value="InterPro"/>
</dbReference>
<feature type="domain" description="Fatty acid hydroxylase" evidence="6">
    <location>
        <begin position="115"/>
        <end position="251"/>
    </location>
</feature>
<proteinExistence type="predicted"/>
<dbReference type="Proteomes" id="UP000703661">
    <property type="component" value="Unassembled WGS sequence"/>
</dbReference>
<dbReference type="InterPro" id="IPR006694">
    <property type="entry name" value="Fatty_acid_hydroxylase"/>
</dbReference>
<dbReference type="AlphaFoldDB" id="A0A9P6MWR6"/>
<name>A0A9P6MWR6_9FUNG</name>
<keyword evidence="8" id="KW-1185">Reference proteome</keyword>
<evidence type="ECO:0000256" key="5">
    <source>
        <dbReference type="SAM" id="Phobius"/>
    </source>
</evidence>
<evidence type="ECO:0000259" key="6">
    <source>
        <dbReference type="Pfam" id="PF04116"/>
    </source>
</evidence>
<keyword evidence="2 5" id="KW-0812">Transmembrane</keyword>
<dbReference type="GO" id="GO:0016020">
    <property type="term" value="C:membrane"/>
    <property type="evidence" value="ECO:0007669"/>
    <property type="project" value="UniProtKB-SubCell"/>
</dbReference>
<evidence type="ECO:0000256" key="4">
    <source>
        <dbReference type="ARBA" id="ARBA00023136"/>
    </source>
</evidence>
<evidence type="ECO:0000313" key="8">
    <source>
        <dbReference type="Proteomes" id="UP000703661"/>
    </source>
</evidence>
<dbReference type="Pfam" id="PF04116">
    <property type="entry name" value="FA_hydroxylase"/>
    <property type="match status" value="1"/>
</dbReference>
<evidence type="ECO:0000256" key="3">
    <source>
        <dbReference type="ARBA" id="ARBA00022989"/>
    </source>
</evidence>
<evidence type="ECO:0000256" key="2">
    <source>
        <dbReference type="ARBA" id="ARBA00022692"/>
    </source>
</evidence>
<accession>A0A9P6MWR6</accession>